<dbReference type="CDD" id="cd22582">
    <property type="entry name" value="BRcat_RBR_unk"/>
    <property type="match status" value="1"/>
</dbReference>
<keyword evidence="11" id="KW-0833">Ubl conjugation pathway</keyword>
<evidence type="ECO:0000256" key="4">
    <source>
        <dbReference type="ARBA" id="ARBA00004906"/>
    </source>
</evidence>
<evidence type="ECO:0000256" key="7">
    <source>
        <dbReference type="ARBA" id="ARBA00022679"/>
    </source>
</evidence>
<comment type="cofactor">
    <cofactor evidence="2">
        <name>Zn(2+)</name>
        <dbReference type="ChEBI" id="CHEBI:29105"/>
    </cofactor>
</comment>
<accession>A0A7G2EMH7</accession>
<gene>
    <name evidence="16" type="ORF">AT9943_LOCUS11008</name>
</gene>
<sequence length="460" mass="52106">MGSSSSSSSTKVDTDMLVDETYLSALFDYDEIFPIADESYNTEIHLQEAMFSSFGASTVGVNHPPQVHRNLVTLVKQEPEIKTEKEPTEPSRRFCMICLDEKPSSDIFRGTTDCVHFYCTDCTVRYVATKIKENAARIKCPDEEYCSAMMVNDEGGDANVTQTECPSCHRLFCVQCVDISFAMVVDLCGNLLITKTDTDALVDETYFSALFDYDEVFPVSDEKYATELHLQEALFSSLVASTVAVNHHLQVQRNLATLVKQEPEIKAENEPTEPSRRLCMICMDEKPSSDIFRGTTNCTHAYCTDCTVRYVATKIKENASRIKCPDVECTRLIEPYTCRDLIPKDVFDRWEKILCESLISSWDKFYCPFKDCSAMMVNDENGDANVTQTECPSCHRLFCVQCKVTWHAGIGCDEFQRFGNTKKKSSDEDDALLIQMAKNKQWRRCPSCNSMLINSRVVNI</sequence>
<evidence type="ECO:0000313" key="16">
    <source>
        <dbReference type="EMBL" id="CAD5323038.1"/>
    </source>
</evidence>
<dbReference type="EMBL" id="LR881468">
    <property type="protein sequence ID" value="CAD5323038.1"/>
    <property type="molecule type" value="Genomic_DNA"/>
</dbReference>
<evidence type="ECO:0000256" key="10">
    <source>
        <dbReference type="ARBA" id="ARBA00022771"/>
    </source>
</evidence>
<dbReference type="SMART" id="SM00647">
    <property type="entry name" value="IBR"/>
    <property type="match status" value="2"/>
</dbReference>
<feature type="domain" description="RING-type" evidence="14">
    <location>
        <begin position="279"/>
        <end position="325"/>
    </location>
</feature>
<name>A0A7G2EMH7_ARATH</name>
<comment type="pathway">
    <text evidence="4">Protein modification; protein ubiquitination.</text>
</comment>
<evidence type="ECO:0000256" key="3">
    <source>
        <dbReference type="ARBA" id="ARBA00003976"/>
    </source>
</evidence>
<feature type="domain" description="RING-type" evidence="14">
    <location>
        <begin position="95"/>
        <end position="141"/>
    </location>
</feature>
<comment type="function">
    <text evidence="3">Might act as an E3 ubiquitin-protein ligase, or as part of E3 complex, which accepts ubiquitin from specific E2 ubiquitin-conjugating enzymes and then transfers it to substrates.</text>
</comment>
<keyword evidence="12" id="KW-0862">Zinc</keyword>
<dbReference type="EC" id="2.3.2.31" evidence="6"/>
<dbReference type="GO" id="GO:0061630">
    <property type="term" value="F:ubiquitin protein ligase activity"/>
    <property type="evidence" value="ECO:0007669"/>
    <property type="project" value="UniProtKB-EC"/>
</dbReference>
<evidence type="ECO:0000259" key="14">
    <source>
        <dbReference type="PROSITE" id="PS50089"/>
    </source>
</evidence>
<dbReference type="InterPro" id="IPR001841">
    <property type="entry name" value="Znf_RING"/>
</dbReference>
<dbReference type="PROSITE" id="PS51873">
    <property type="entry name" value="TRIAD"/>
    <property type="match status" value="1"/>
</dbReference>
<evidence type="ECO:0000256" key="13">
    <source>
        <dbReference type="PROSITE-ProRule" id="PRU00175"/>
    </source>
</evidence>
<comment type="similarity">
    <text evidence="5">Belongs to the RBR family. Ariadne subfamily.</text>
</comment>
<dbReference type="UniPathway" id="UPA00143"/>
<feature type="domain" description="RING-type" evidence="15">
    <location>
        <begin position="275"/>
        <end position="460"/>
    </location>
</feature>
<evidence type="ECO:0000256" key="12">
    <source>
        <dbReference type="ARBA" id="ARBA00022833"/>
    </source>
</evidence>
<dbReference type="SUPFAM" id="SSF57850">
    <property type="entry name" value="RING/U-box"/>
    <property type="match status" value="3"/>
</dbReference>
<dbReference type="GO" id="GO:0016567">
    <property type="term" value="P:protein ubiquitination"/>
    <property type="evidence" value="ECO:0007669"/>
    <property type="project" value="UniProtKB-UniPathway"/>
</dbReference>
<dbReference type="PANTHER" id="PTHR11685">
    <property type="entry name" value="RBR FAMILY RING FINGER AND IBR DOMAIN-CONTAINING"/>
    <property type="match status" value="1"/>
</dbReference>
<evidence type="ECO:0000256" key="2">
    <source>
        <dbReference type="ARBA" id="ARBA00001947"/>
    </source>
</evidence>
<dbReference type="InterPro" id="IPR044066">
    <property type="entry name" value="TRIAD_supradom"/>
</dbReference>
<evidence type="ECO:0000256" key="11">
    <source>
        <dbReference type="ARBA" id="ARBA00022786"/>
    </source>
</evidence>
<keyword evidence="9" id="KW-0677">Repeat</keyword>
<dbReference type="SMART" id="SM00184">
    <property type="entry name" value="RING"/>
    <property type="match status" value="2"/>
</dbReference>
<evidence type="ECO:0000313" key="17">
    <source>
        <dbReference type="Proteomes" id="UP000516314"/>
    </source>
</evidence>
<dbReference type="InterPro" id="IPR002867">
    <property type="entry name" value="IBR_dom"/>
</dbReference>
<evidence type="ECO:0000256" key="1">
    <source>
        <dbReference type="ARBA" id="ARBA00001798"/>
    </source>
</evidence>
<dbReference type="InterPro" id="IPR013083">
    <property type="entry name" value="Znf_RING/FYVE/PHD"/>
</dbReference>
<evidence type="ECO:0000256" key="6">
    <source>
        <dbReference type="ARBA" id="ARBA00012251"/>
    </source>
</evidence>
<keyword evidence="10 13" id="KW-0863">Zinc-finger</keyword>
<dbReference type="AlphaFoldDB" id="A0A7G2EMH7"/>
<reference evidence="16 17" key="1">
    <citation type="submission" date="2020-09" db="EMBL/GenBank/DDBJ databases">
        <authorList>
            <person name="Ashkenazy H."/>
        </authorList>
    </citation>
    <scope>NUCLEOTIDE SEQUENCE [LARGE SCALE GENOMIC DNA]</scope>
    <source>
        <strain evidence="17">cv. Cdm-0</strain>
    </source>
</reference>
<evidence type="ECO:0000256" key="9">
    <source>
        <dbReference type="ARBA" id="ARBA00022737"/>
    </source>
</evidence>
<dbReference type="InterPro" id="IPR031127">
    <property type="entry name" value="E3_UB_ligase_RBR"/>
</dbReference>
<comment type="catalytic activity">
    <reaction evidence="1">
        <text>[E2 ubiquitin-conjugating enzyme]-S-ubiquitinyl-L-cysteine + [acceptor protein]-L-lysine = [E2 ubiquitin-conjugating enzyme]-L-cysteine + [acceptor protein]-N(6)-ubiquitinyl-L-lysine.</text>
        <dbReference type="EC" id="2.3.2.31"/>
    </reaction>
</comment>
<protein>
    <recommendedName>
        <fullName evidence="6">RBR-type E3 ubiquitin transferase</fullName>
        <ecNumber evidence="6">2.3.2.31</ecNumber>
    </recommendedName>
</protein>
<dbReference type="PROSITE" id="PS50089">
    <property type="entry name" value="ZF_RING_2"/>
    <property type="match status" value="2"/>
</dbReference>
<evidence type="ECO:0000259" key="15">
    <source>
        <dbReference type="PROSITE" id="PS51873"/>
    </source>
</evidence>
<keyword evidence="8" id="KW-0479">Metal-binding</keyword>
<dbReference type="Proteomes" id="UP000516314">
    <property type="component" value="Chromosome 3"/>
</dbReference>
<dbReference type="Pfam" id="PF01485">
    <property type="entry name" value="IBR"/>
    <property type="match status" value="1"/>
</dbReference>
<organism evidence="16 17">
    <name type="scientific">Arabidopsis thaliana</name>
    <name type="common">Mouse-ear cress</name>
    <dbReference type="NCBI Taxonomy" id="3702"/>
    <lineage>
        <taxon>Eukaryota</taxon>
        <taxon>Viridiplantae</taxon>
        <taxon>Streptophyta</taxon>
        <taxon>Embryophyta</taxon>
        <taxon>Tracheophyta</taxon>
        <taxon>Spermatophyta</taxon>
        <taxon>Magnoliopsida</taxon>
        <taxon>eudicotyledons</taxon>
        <taxon>Gunneridae</taxon>
        <taxon>Pentapetalae</taxon>
        <taxon>rosids</taxon>
        <taxon>malvids</taxon>
        <taxon>Brassicales</taxon>
        <taxon>Brassicaceae</taxon>
        <taxon>Camelineae</taxon>
        <taxon>Arabidopsis</taxon>
    </lineage>
</organism>
<dbReference type="GO" id="GO:0008270">
    <property type="term" value="F:zinc ion binding"/>
    <property type="evidence" value="ECO:0007669"/>
    <property type="project" value="UniProtKB-KW"/>
</dbReference>
<evidence type="ECO:0000256" key="5">
    <source>
        <dbReference type="ARBA" id="ARBA00005884"/>
    </source>
</evidence>
<evidence type="ECO:0000256" key="8">
    <source>
        <dbReference type="ARBA" id="ARBA00022723"/>
    </source>
</evidence>
<proteinExistence type="inferred from homology"/>
<dbReference type="FunFam" id="3.30.40.10:FF:000230">
    <property type="entry name" value="RBR-type E3 ubiquitin transferase"/>
    <property type="match status" value="1"/>
</dbReference>
<dbReference type="Gene3D" id="3.30.40.10">
    <property type="entry name" value="Zinc/RING finger domain, C3HC4 (zinc finger)"/>
    <property type="match status" value="2"/>
</dbReference>
<keyword evidence="7" id="KW-0808">Transferase</keyword>